<feature type="transmembrane region" description="Helical" evidence="5">
    <location>
        <begin position="706"/>
        <end position="728"/>
    </location>
</feature>
<dbReference type="Proteomes" id="UP000182517">
    <property type="component" value="Chromosome"/>
</dbReference>
<evidence type="ECO:0000313" key="7">
    <source>
        <dbReference type="EMBL" id="APG27740.1"/>
    </source>
</evidence>
<keyword evidence="8" id="KW-1185">Reference proteome</keyword>
<dbReference type="PROSITE" id="PS50928">
    <property type="entry name" value="ABC_TM1"/>
    <property type="match status" value="1"/>
</dbReference>
<dbReference type="KEGG" id="pef:A7E78_07745"/>
<dbReference type="PANTHER" id="PTHR42727:SF1">
    <property type="entry name" value="PHOSPHATE TRANSPORT SYSTEM PERMEASE"/>
    <property type="match status" value="1"/>
</dbReference>
<keyword evidence="3 5" id="KW-1133">Transmembrane helix</keyword>
<keyword evidence="4 5" id="KW-0472">Membrane</keyword>
<evidence type="ECO:0000259" key="6">
    <source>
        <dbReference type="PROSITE" id="PS50928"/>
    </source>
</evidence>
<comment type="subcellular location">
    <subcellularLocation>
        <location evidence="1 5">Cell membrane</location>
        <topology evidence="1 5">Multi-pass membrane protein</topology>
    </subcellularLocation>
</comment>
<gene>
    <name evidence="7" type="ORF">A7E78_07745</name>
</gene>
<keyword evidence="5" id="KW-0813">Transport</keyword>
<feature type="transmembrane region" description="Helical" evidence="5">
    <location>
        <begin position="20"/>
        <end position="43"/>
    </location>
</feature>
<reference evidence="7 8" key="1">
    <citation type="journal article" date="2017" name="Genome Announc.">
        <title>Complete Genome Sequences of Two Acetylene-Fermenting Pelobacter acetylenicus Strains.</title>
        <authorList>
            <person name="Sutton J.M."/>
            <person name="Baesman S.M."/>
            <person name="Fierst J.L."/>
            <person name="Poret-Peterson A.T."/>
            <person name="Oremland R.S."/>
            <person name="Dunlap D.S."/>
            <person name="Akob D.M."/>
        </authorList>
    </citation>
    <scope>NUCLEOTIDE SEQUENCE [LARGE SCALE GENOMIC DNA]</scope>
    <source>
        <strain evidence="7 8">SFB93</strain>
    </source>
</reference>
<feature type="transmembrane region" description="Helical" evidence="5">
    <location>
        <begin position="506"/>
        <end position="528"/>
    </location>
</feature>
<dbReference type="InterPro" id="IPR036322">
    <property type="entry name" value="WD40_repeat_dom_sf"/>
</dbReference>
<sequence>MNKKHLKSVKRWDRIARYVISIGGVAVILSVVLILFLIARVTFPLFQSPSIERQALVNVSAASEATVLQAGVDDYLESVFTLRSDGSVLFYATDSGKQLETVVLAPPGEGVAVVDVERSGPRRFNILWNDGSLTIEEVRFLPRFDDEGRRSFERRVERLALMAPVDGVLPQRFVARAADEASLVRVSLRADGVLQVDQQVAIEDLFGEQEIEDYRYSLDPGLVQEQITALTMDSTGTALYAGTDQGTLLRWDLSDPEEPVLLDRLPAFTQRRAITSLCLILGDISLAVGDADGGVTTWFPVASEASGGVKRLHHIHTLASHRGAVTRLLPSLRDKSLLSVDEHGSVHLDHMTSERQLLNLAEVGPLRDVALSRRGDGLVGIDEQGRAVVWRVVNPHPEVSWKTLFGKVWYESYDEPVYAWQSSSASDDFEPKLSLTPLVFGTIKGTVYAMLFAVPLALFGAIYTSQFGSDKLRGMIKPAVEVMAAVPSVIIGFLAALWFAPLLEKSITALFLSVLFVPTFLLLALVVWQFVRKYPLFKRIEKGHEFLLLAPVLVAAVACALMLGPVVEGWFFGGDFKLWLFTEAGTRYDPRNNIVISFALGFAVIPIIFTIAEDSLSNVPQSLRAASLALGASRWQTVKRVILPSASPGIFAGTMIGFGRAIGETMIVLMATGNTAIMDWSIFNGMRPMSSNIAVEIPEAPHGGTLYRVLFLSAVLLFLMTFVLNTFAEVVRQRLRKKYGRF</sequence>
<protein>
    <submittedName>
        <fullName evidence="7">ABC transporter permease</fullName>
    </submittedName>
</protein>
<dbReference type="Gene3D" id="1.10.3720.10">
    <property type="entry name" value="MetI-like"/>
    <property type="match status" value="1"/>
</dbReference>
<dbReference type="SUPFAM" id="SSF50978">
    <property type="entry name" value="WD40 repeat-like"/>
    <property type="match status" value="1"/>
</dbReference>
<evidence type="ECO:0000256" key="1">
    <source>
        <dbReference type="ARBA" id="ARBA00004651"/>
    </source>
</evidence>
<dbReference type="RefSeq" id="WP_072283707.1">
    <property type="nucleotide sequence ID" value="NZ_CP015519.1"/>
</dbReference>
<evidence type="ECO:0000256" key="3">
    <source>
        <dbReference type="ARBA" id="ARBA00022989"/>
    </source>
</evidence>
<name>A0A1L3GPD3_9BACT</name>
<dbReference type="EMBL" id="CP015519">
    <property type="protein sequence ID" value="APG27740.1"/>
    <property type="molecule type" value="Genomic_DNA"/>
</dbReference>
<dbReference type="GO" id="GO:0005886">
    <property type="term" value="C:plasma membrane"/>
    <property type="evidence" value="ECO:0007669"/>
    <property type="project" value="UniProtKB-SubCell"/>
</dbReference>
<organism evidence="7 8">
    <name type="scientific">Syntrophotalea acetylenivorans</name>
    <dbReference type="NCBI Taxonomy" id="1842532"/>
    <lineage>
        <taxon>Bacteria</taxon>
        <taxon>Pseudomonadati</taxon>
        <taxon>Thermodesulfobacteriota</taxon>
        <taxon>Desulfuromonadia</taxon>
        <taxon>Desulfuromonadales</taxon>
        <taxon>Syntrophotaleaceae</taxon>
        <taxon>Syntrophotalea</taxon>
    </lineage>
</organism>
<dbReference type="OrthoDB" id="9785113at2"/>
<feature type="transmembrane region" description="Helical" evidence="5">
    <location>
        <begin position="548"/>
        <end position="573"/>
    </location>
</feature>
<dbReference type="InterPro" id="IPR035906">
    <property type="entry name" value="MetI-like_sf"/>
</dbReference>
<dbReference type="Pfam" id="PF00528">
    <property type="entry name" value="BPD_transp_1"/>
    <property type="match status" value="1"/>
</dbReference>
<evidence type="ECO:0000256" key="2">
    <source>
        <dbReference type="ARBA" id="ARBA00022692"/>
    </source>
</evidence>
<proteinExistence type="inferred from homology"/>
<feature type="transmembrane region" description="Helical" evidence="5">
    <location>
        <begin position="479"/>
        <end position="500"/>
    </location>
</feature>
<feature type="transmembrane region" description="Helical" evidence="5">
    <location>
        <begin position="593"/>
        <end position="612"/>
    </location>
</feature>
<keyword evidence="2 5" id="KW-0812">Transmembrane</keyword>
<evidence type="ECO:0000256" key="5">
    <source>
        <dbReference type="RuleBase" id="RU363032"/>
    </source>
</evidence>
<dbReference type="GO" id="GO:0055085">
    <property type="term" value="P:transmembrane transport"/>
    <property type="evidence" value="ECO:0007669"/>
    <property type="project" value="InterPro"/>
</dbReference>
<dbReference type="PANTHER" id="PTHR42727">
    <property type="entry name" value="PHOSPHATE TRANSPORT SYSTEM PERMEASE PROTEIN"/>
    <property type="match status" value="1"/>
</dbReference>
<accession>A0A1L3GPD3</accession>
<dbReference type="InterPro" id="IPR015943">
    <property type="entry name" value="WD40/YVTN_repeat-like_dom_sf"/>
</dbReference>
<feature type="transmembrane region" description="Helical" evidence="5">
    <location>
        <begin position="447"/>
        <end position="467"/>
    </location>
</feature>
<dbReference type="Gene3D" id="2.130.10.10">
    <property type="entry name" value="YVTN repeat-like/Quinoprotein amine dehydrogenase"/>
    <property type="match status" value="1"/>
</dbReference>
<dbReference type="STRING" id="1842532.A7E78_07745"/>
<evidence type="ECO:0000256" key="4">
    <source>
        <dbReference type="ARBA" id="ARBA00023136"/>
    </source>
</evidence>
<comment type="similarity">
    <text evidence="5">Belongs to the binding-protein-dependent transport system permease family.</text>
</comment>
<dbReference type="InterPro" id="IPR000515">
    <property type="entry name" value="MetI-like"/>
</dbReference>
<dbReference type="CDD" id="cd06261">
    <property type="entry name" value="TM_PBP2"/>
    <property type="match status" value="1"/>
</dbReference>
<dbReference type="AlphaFoldDB" id="A0A1L3GPD3"/>
<feature type="domain" description="ABC transmembrane type-1" evidence="6">
    <location>
        <begin position="439"/>
        <end position="728"/>
    </location>
</feature>
<dbReference type="SUPFAM" id="SSF161098">
    <property type="entry name" value="MetI-like"/>
    <property type="match status" value="2"/>
</dbReference>
<evidence type="ECO:0000313" key="8">
    <source>
        <dbReference type="Proteomes" id="UP000182517"/>
    </source>
</evidence>